<proteinExistence type="predicted"/>
<reference evidence="2" key="1">
    <citation type="submission" date="2020-02" db="EMBL/GenBank/DDBJ databases">
        <authorList>
            <person name="Meier V. D."/>
        </authorList>
    </citation>
    <scope>NUCLEOTIDE SEQUENCE</scope>
    <source>
        <strain evidence="2">AVDCRST_MAG67</strain>
    </source>
</reference>
<name>A0A6J4T092_9ACTN</name>
<dbReference type="EMBL" id="CADCVQ010000107">
    <property type="protein sequence ID" value="CAA9509699.1"/>
    <property type="molecule type" value="Genomic_DNA"/>
</dbReference>
<evidence type="ECO:0000313" key="2">
    <source>
        <dbReference type="EMBL" id="CAA9509699.1"/>
    </source>
</evidence>
<organism evidence="2">
    <name type="scientific">uncultured Solirubrobacteraceae bacterium</name>
    <dbReference type="NCBI Taxonomy" id="1162706"/>
    <lineage>
        <taxon>Bacteria</taxon>
        <taxon>Bacillati</taxon>
        <taxon>Actinomycetota</taxon>
        <taxon>Thermoleophilia</taxon>
        <taxon>Solirubrobacterales</taxon>
        <taxon>Solirubrobacteraceae</taxon>
        <taxon>environmental samples</taxon>
    </lineage>
</organism>
<feature type="region of interest" description="Disordered" evidence="1">
    <location>
        <begin position="1"/>
        <end position="39"/>
    </location>
</feature>
<protein>
    <submittedName>
        <fullName evidence="2">Uncharacterized protein</fullName>
    </submittedName>
</protein>
<sequence>MDTASTGHRGGGATRAKPSSDRFGGLRSETSALRSEEFR</sequence>
<accession>A0A6J4T092</accession>
<gene>
    <name evidence="2" type="ORF">AVDCRST_MAG67-2648</name>
</gene>
<dbReference type="AlphaFoldDB" id="A0A6J4T092"/>
<evidence type="ECO:0000256" key="1">
    <source>
        <dbReference type="SAM" id="MobiDB-lite"/>
    </source>
</evidence>